<evidence type="ECO:0000313" key="2">
    <source>
        <dbReference type="EMBL" id="MFC7268038.1"/>
    </source>
</evidence>
<organism evidence="2 3">
    <name type="scientific">Microbacterium fluvii</name>
    <dbReference type="NCBI Taxonomy" id="415215"/>
    <lineage>
        <taxon>Bacteria</taxon>
        <taxon>Bacillati</taxon>
        <taxon>Actinomycetota</taxon>
        <taxon>Actinomycetes</taxon>
        <taxon>Micrococcales</taxon>
        <taxon>Microbacteriaceae</taxon>
        <taxon>Microbacterium</taxon>
    </lineage>
</organism>
<dbReference type="EMBL" id="JBHTBE010000001">
    <property type="protein sequence ID" value="MFC7268038.1"/>
    <property type="molecule type" value="Genomic_DNA"/>
</dbReference>
<reference evidence="3" key="1">
    <citation type="journal article" date="2019" name="Int. J. Syst. Evol. Microbiol.">
        <title>The Global Catalogue of Microorganisms (GCM) 10K type strain sequencing project: providing services to taxonomists for standard genome sequencing and annotation.</title>
        <authorList>
            <consortium name="The Broad Institute Genomics Platform"/>
            <consortium name="The Broad Institute Genome Sequencing Center for Infectious Disease"/>
            <person name="Wu L."/>
            <person name="Ma J."/>
        </authorList>
    </citation>
    <scope>NUCLEOTIDE SEQUENCE [LARGE SCALE GENOMIC DNA]</scope>
    <source>
        <strain evidence="3">CGMCC 1.15772</strain>
    </source>
</reference>
<dbReference type="RefSeq" id="WP_262872958.1">
    <property type="nucleotide sequence ID" value="NZ_BAABKW010000005.1"/>
</dbReference>
<protein>
    <submittedName>
        <fullName evidence="2">Plasmid pRiA4b ORF-3 family protein</fullName>
    </submittedName>
</protein>
<accession>A0ABW2HDQ4</accession>
<evidence type="ECO:0000313" key="3">
    <source>
        <dbReference type="Proteomes" id="UP001596507"/>
    </source>
</evidence>
<gene>
    <name evidence="2" type="ORF">ACFQRL_03560</name>
</gene>
<dbReference type="InterPro" id="IPR012912">
    <property type="entry name" value="Plasmid_pRiA4b_Orf3-like"/>
</dbReference>
<sequence length="535" mass="58886">MHPPPYTRTVTVRTTLFGVLPEIWREIEFAYDAKLTELRDAVRTVFSWPSCTRHVFTDHPEEAPWSRRRHRWGDRMTMIDYRDPTVVEESTARIGPVLRDHPQLVFAHSCDPRWSVLIEAVSGDVPPAGIALPRVVAGERRSPLTCARDPYEHEVLVGVLDDPVHPQHEAMHSRIQSTLGPWASFDAEEFSIDRAQAAIQDAAATPPRRPLDDLVARLPSPAREGLRGHIASTALDMPVVVTADEAAAFCREIRWAIDRASTDGVALFERTVDPSVAIEGAAALHCTPERVRQIFAAMLTLHLAYRRSGRLVVKRAVLAQSASPIALWTELASGLMRLYGSGFDPVARDLFLLALADGSLADPAAGGAPAAQAYRLTRTGARSRLWGYDDDTGTDDCSEQCRCPRIAGASWHDIVVQCVRDAAAEVATDGADTVASQGSPYDDPYAPWTWLDEQSTPRLLLQRERDDAHETPAALERELLNGCRALIEVLALFGLERSPDGGWVVAPLLREFALAALHSRSASVRSTWDARSGAF</sequence>
<dbReference type="InterPro" id="IPR024047">
    <property type="entry name" value="MM3350-like_sf"/>
</dbReference>
<name>A0ABW2HDQ4_9MICO</name>
<dbReference type="Proteomes" id="UP001596507">
    <property type="component" value="Unassembled WGS sequence"/>
</dbReference>
<proteinExistence type="predicted"/>
<evidence type="ECO:0000259" key="1">
    <source>
        <dbReference type="Pfam" id="PF07929"/>
    </source>
</evidence>
<dbReference type="Pfam" id="PF07929">
    <property type="entry name" value="PRiA4_ORF3"/>
    <property type="match status" value="1"/>
</dbReference>
<comment type="caution">
    <text evidence="2">The sequence shown here is derived from an EMBL/GenBank/DDBJ whole genome shotgun (WGS) entry which is preliminary data.</text>
</comment>
<keyword evidence="3" id="KW-1185">Reference proteome</keyword>
<dbReference type="SUPFAM" id="SSF159941">
    <property type="entry name" value="MM3350-like"/>
    <property type="match status" value="1"/>
</dbReference>
<dbReference type="Gene3D" id="3.10.290.30">
    <property type="entry name" value="MM3350-like"/>
    <property type="match status" value="1"/>
</dbReference>
<feature type="domain" description="Plasmid pRiA4b Orf3-like" evidence="1">
    <location>
        <begin position="10"/>
        <end position="193"/>
    </location>
</feature>